<dbReference type="EMBL" id="JAAAID010002109">
    <property type="protein sequence ID" value="KAG0007943.1"/>
    <property type="molecule type" value="Genomic_DNA"/>
</dbReference>
<accession>A0A9P6MMT3</accession>
<dbReference type="SUPFAM" id="SSF56747">
    <property type="entry name" value="Prim-pol domain"/>
    <property type="match status" value="1"/>
</dbReference>
<feature type="non-terminal residue" evidence="3">
    <location>
        <position position="257"/>
    </location>
</feature>
<dbReference type="Pfam" id="PF09250">
    <property type="entry name" value="Prim-Pol"/>
    <property type="match status" value="1"/>
</dbReference>
<dbReference type="InterPro" id="IPR015330">
    <property type="entry name" value="DNA_primase/pol_bifunc_N"/>
</dbReference>
<keyword evidence="1" id="KW-0378">Hydrolase</keyword>
<dbReference type="PANTHER" id="PTHR35372">
    <property type="entry name" value="ATP BINDING PROTEIN-RELATED"/>
    <property type="match status" value="1"/>
</dbReference>
<dbReference type="Proteomes" id="UP000703661">
    <property type="component" value="Unassembled WGS sequence"/>
</dbReference>
<evidence type="ECO:0000313" key="3">
    <source>
        <dbReference type="EMBL" id="KAG0007943.1"/>
    </source>
</evidence>
<reference evidence="3" key="1">
    <citation type="journal article" date="2020" name="Fungal Divers.">
        <title>Resolving the Mortierellaceae phylogeny through synthesis of multi-gene phylogenetics and phylogenomics.</title>
        <authorList>
            <person name="Vandepol N."/>
            <person name="Liber J."/>
            <person name="Desiro A."/>
            <person name="Na H."/>
            <person name="Kennedy M."/>
            <person name="Barry K."/>
            <person name="Grigoriev I.V."/>
            <person name="Miller A.N."/>
            <person name="O'Donnell K."/>
            <person name="Stajich J.E."/>
            <person name="Bonito G."/>
        </authorList>
    </citation>
    <scope>NUCLEOTIDE SEQUENCE</scope>
    <source>
        <strain evidence="3">NRRL 2769</strain>
    </source>
</reference>
<keyword evidence="4" id="KW-1185">Reference proteome</keyword>
<sequence>MEASAQRYVDLGYTAVGINLSWDDDMQQKRFVPKKLWQHATLENWRCYFDKRDNGIAIVTGEASDLLVVDCDLQKPKDAKSNVRCGMLAFASWVSAKGLPANTPIQESASGGRHYFFSLFKSLADGLLSAKSTTKLSVQNESYSIDTRADKGCIIVTPSAVIKDGNIMGYKWIQPLVESSSLPSMPDWCIQYLNANTKKTVVDDVQQAMQSLTLRNGAPSLADGDTDTGRFVARVRSSIEEELGCKMAHPIRARGAG</sequence>
<evidence type="ECO:0000256" key="1">
    <source>
        <dbReference type="ARBA" id="ARBA00022801"/>
    </source>
</evidence>
<protein>
    <recommendedName>
        <fullName evidence="2">DNA primase/polymerase bifunctional N-terminal domain-containing protein</fullName>
    </recommendedName>
</protein>
<name>A0A9P6MMT3_9FUNG</name>
<dbReference type="GO" id="GO:0016787">
    <property type="term" value="F:hydrolase activity"/>
    <property type="evidence" value="ECO:0007669"/>
    <property type="project" value="UniProtKB-KW"/>
</dbReference>
<dbReference type="SMART" id="SM00943">
    <property type="entry name" value="Prim-Pol"/>
    <property type="match status" value="1"/>
</dbReference>
<gene>
    <name evidence="3" type="ORF">BGZ80_004048</name>
</gene>
<dbReference type="PANTHER" id="PTHR35372:SF2">
    <property type="entry name" value="SF3 HELICASE DOMAIN-CONTAINING PROTEIN"/>
    <property type="match status" value="1"/>
</dbReference>
<dbReference type="AlphaFoldDB" id="A0A9P6MMT3"/>
<evidence type="ECO:0000259" key="2">
    <source>
        <dbReference type="SMART" id="SM00943"/>
    </source>
</evidence>
<feature type="domain" description="DNA primase/polymerase bifunctional N-terminal" evidence="2">
    <location>
        <begin position="5"/>
        <end position="189"/>
    </location>
</feature>
<organism evidence="3 4">
    <name type="scientific">Entomortierella chlamydospora</name>
    <dbReference type="NCBI Taxonomy" id="101097"/>
    <lineage>
        <taxon>Eukaryota</taxon>
        <taxon>Fungi</taxon>
        <taxon>Fungi incertae sedis</taxon>
        <taxon>Mucoromycota</taxon>
        <taxon>Mortierellomycotina</taxon>
        <taxon>Mortierellomycetes</taxon>
        <taxon>Mortierellales</taxon>
        <taxon>Mortierellaceae</taxon>
        <taxon>Entomortierella</taxon>
    </lineage>
</organism>
<proteinExistence type="predicted"/>
<dbReference type="InterPro" id="IPR051620">
    <property type="entry name" value="ORF904-like_C"/>
</dbReference>
<evidence type="ECO:0000313" key="4">
    <source>
        <dbReference type="Proteomes" id="UP000703661"/>
    </source>
</evidence>
<comment type="caution">
    <text evidence="3">The sequence shown here is derived from an EMBL/GenBank/DDBJ whole genome shotgun (WGS) entry which is preliminary data.</text>
</comment>